<comment type="caution">
    <text evidence="5">The sequence shown here is derived from an EMBL/GenBank/DDBJ whole genome shotgun (WGS) entry which is preliminary data.</text>
</comment>
<dbReference type="InterPro" id="IPR029016">
    <property type="entry name" value="GAF-like_dom_sf"/>
</dbReference>
<dbReference type="SUPFAM" id="SSF55781">
    <property type="entry name" value="GAF domain-like"/>
    <property type="match status" value="1"/>
</dbReference>
<dbReference type="EMBL" id="BOPF01000024">
    <property type="protein sequence ID" value="GIJ49061.1"/>
    <property type="molecule type" value="Genomic_DNA"/>
</dbReference>
<dbReference type="CDD" id="cd14014">
    <property type="entry name" value="STKc_PknB_like"/>
    <property type="match status" value="1"/>
</dbReference>
<keyword evidence="5" id="KW-0418">Kinase</keyword>
<dbReference type="Gene3D" id="3.30.450.40">
    <property type="match status" value="1"/>
</dbReference>
<dbReference type="Pfam" id="PF01590">
    <property type="entry name" value="GAF"/>
    <property type="match status" value="1"/>
</dbReference>
<dbReference type="PROSITE" id="PS50887">
    <property type="entry name" value="GGDEF"/>
    <property type="match status" value="1"/>
</dbReference>
<keyword evidence="6" id="KW-1185">Reference proteome</keyword>
<dbReference type="SUPFAM" id="SSF55073">
    <property type="entry name" value="Nucleotide cyclase"/>
    <property type="match status" value="1"/>
</dbReference>
<feature type="region of interest" description="Disordered" evidence="2">
    <location>
        <begin position="1616"/>
        <end position="1639"/>
    </location>
</feature>
<evidence type="ECO:0000256" key="2">
    <source>
        <dbReference type="SAM" id="MobiDB-lite"/>
    </source>
</evidence>
<dbReference type="InterPro" id="IPR029787">
    <property type="entry name" value="Nucleotide_cyclase"/>
</dbReference>
<dbReference type="Proteomes" id="UP000619260">
    <property type="component" value="Unassembled WGS sequence"/>
</dbReference>
<dbReference type="Pfam" id="PF13191">
    <property type="entry name" value="AAA_16"/>
    <property type="match status" value="1"/>
</dbReference>
<keyword evidence="5" id="KW-0723">Serine/threonine-protein kinase</keyword>
<dbReference type="InterPro" id="IPR043128">
    <property type="entry name" value="Rev_trsase/Diguanyl_cyclase"/>
</dbReference>
<evidence type="ECO:0000259" key="4">
    <source>
        <dbReference type="PROSITE" id="PS50887"/>
    </source>
</evidence>
<dbReference type="InterPro" id="IPR000160">
    <property type="entry name" value="GGDEF_dom"/>
</dbReference>
<dbReference type="Pfam" id="PF00990">
    <property type="entry name" value="GGDEF"/>
    <property type="match status" value="1"/>
</dbReference>
<sequence length="1639" mass="176881">MLYESPRTRILRVRRPDGGPGVVIKEPRGPAAAHRLRQERAVLARLAGIDGVPQLVDGVRPAGSLVLADSGATALATRLDGTPLAPTALLDLGHDIARVLADVHRAGVVHKDVNPANILVSEGLHRPTLIDFHLATTSVEDRPGFTPAAEIPGTLPYLAPEQTGRTGRRVDQRSDLYSLGATLYELATGRPPFGRGEPLQMVSDHLAQEPQPPTDVDARVPRDLSDVIMRLLRKDPDRRYQSADGLVHDLALLRDRKSDAAEPFTAGSHDVSHRLAPPSTLVGREPEIAALRGGFADALHGRGRGMLVAGGPGVGKSALIDELRPAVTANGGWLIGGKFDQYRQDPSTDAVWQALRALGRLLLAEPERDRAAQRQHIRQALGANAGLLTAMVPEFATLLSAEPESTTGDAVTAERRLRRACIDLLRAVVSPVRPLVVVLEDLQWAGPMALALIDALQTDGSLRRLFVVGSYRESEVGASHPLAVGMARWEGLGSAPALLRLENLGPDDLADLLGRMLRVGPEKLTDLAPAIGARTGGNPYDTIELVQALSRRKALTPAGSGWDWDPATVREQIGTGDVVDLLCARIDALPAQSRELLEVMACLGGEVELRLLQVAGGRSPAELDEHLAPALEDGLLAPAEGTTVRFAHDRVQQAAYGRVEPDRRRDLQLGLARRLAAVPEFAAVAAEQYLPAAHAIPDADELRRVAELFRHAATSARRVNPMVAEPFLTAAVTLLETVETAEDGPMILDLELERHAVLYDLGRHEDVDHVYWSVERRVRDPLHLAHAACVQVSSLLDRGRQADGVTLGLTVLARLGLDTSDEAIATQSDEQWTVLYEWIEALDPEAEVRRPPVTSVRVEAIGDLLVKMVTPAFFLNARVVAWLVLQAHQLWAAHGPTNALVGTMSMAAPTVLTLRRDHTTANKIARNALAIAELRGYEPATSLNRHMYAMFTAHWFEPLENAVTQAQQAREGLHRVGLLQSAAFTHNTTLGGRLETTPSIDALDDELATATAFAAATGNATAGACYVAYRQLLRALRGQTLPAGGFTDSAFDEKHHLDQLPPIPESVYRVNRALAAAIFGDQEALATHTAAALPLIAPQNGYRTALLRALHALALAHQIRGEGDRTRRAALRMEFTKSRNWLDERAADAPENYRHLVHLLDAELAWAEGDPATAVRVFDAALREAGHRQRPWHRALITERAALCHLAGGLEHTGRGLLAEARDAYRAWGATAKVAQLHRTYPALRASGGGSAKGRGRGATAGNNGTSGNTSISADSIDLVAVLDAARALSAETDVERLRERVVESLVGLTGASTARLLLRDEQSESWLLPEQGGAVPVTDPSARTRVPLSAVRYVDRTGETLLVEDATRDHRFAREPYLSGLDRCALLVVPILNQGTPLAMLLLENRLASGTFSTDRLDAVMLIAGQLTVSLQNALAHAALERQLAERTRELELANERLAVLAVTDPLTGLANRRRLVEFLETELLQAVRAGSRTGVMMIDIDHFKAYNDGYGHLAGDACLRRVAAALNESVRGTDLIARYGGEEFAVVMPRTDAAGARLVAERARAAVEALQEPHTGAPSGIVTVSIGITSHRASKQTTAQHLLAAADTHLFEAKREGRNKVHGEDPVGQVPIRSRRR</sequence>
<dbReference type="InterPro" id="IPR011009">
    <property type="entry name" value="Kinase-like_dom_sf"/>
</dbReference>
<dbReference type="SUPFAM" id="SSF56112">
    <property type="entry name" value="Protein kinase-like (PK-like)"/>
    <property type="match status" value="1"/>
</dbReference>
<dbReference type="InterPro" id="IPR041664">
    <property type="entry name" value="AAA_16"/>
</dbReference>
<reference evidence="5" key="1">
    <citation type="submission" date="2021-01" db="EMBL/GenBank/DDBJ databases">
        <title>Whole genome shotgun sequence of Virgisporangium aliadipatigenens NBRC 105644.</title>
        <authorList>
            <person name="Komaki H."/>
            <person name="Tamura T."/>
        </authorList>
    </citation>
    <scope>NUCLEOTIDE SEQUENCE</scope>
    <source>
        <strain evidence="5">NBRC 105644</strain>
    </source>
</reference>
<dbReference type="GO" id="GO:0004674">
    <property type="term" value="F:protein serine/threonine kinase activity"/>
    <property type="evidence" value="ECO:0007669"/>
    <property type="project" value="UniProtKB-KW"/>
</dbReference>
<dbReference type="Pfam" id="PF00069">
    <property type="entry name" value="Pkinase"/>
    <property type="match status" value="1"/>
</dbReference>
<dbReference type="SMART" id="SM00267">
    <property type="entry name" value="GGDEF"/>
    <property type="match status" value="1"/>
</dbReference>
<dbReference type="Gene3D" id="3.30.70.270">
    <property type="match status" value="1"/>
</dbReference>
<evidence type="ECO:0000313" key="6">
    <source>
        <dbReference type="Proteomes" id="UP000619260"/>
    </source>
</evidence>
<accession>A0A8J4DTB1</accession>
<proteinExistence type="predicted"/>
<feature type="domain" description="Protein kinase" evidence="3">
    <location>
        <begin position="1"/>
        <end position="251"/>
    </location>
</feature>
<name>A0A8J4DTB1_9ACTN</name>
<dbReference type="CDD" id="cd01949">
    <property type="entry name" value="GGDEF"/>
    <property type="match status" value="1"/>
</dbReference>
<dbReference type="InterPro" id="IPR027417">
    <property type="entry name" value="P-loop_NTPase"/>
</dbReference>
<dbReference type="PANTHER" id="PTHR43642">
    <property type="entry name" value="HYBRID SIGNAL TRANSDUCTION HISTIDINE KINASE G"/>
    <property type="match status" value="1"/>
</dbReference>
<organism evidence="5 6">
    <name type="scientific">Virgisporangium aliadipatigenens</name>
    <dbReference type="NCBI Taxonomy" id="741659"/>
    <lineage>
        <taxon>Bacteria</taxon>
        <taxon>Bacillati</taxon>
        <taxon>Actinomycetota</taxon>
        <taxon>Actinomycetes</taxon>
        <taxon>Micromonosporales</taxon>
        <taxon>Micromonosporaceae</taxon>
        <taxon>Virgisporangium</taxon>
    </lineage>
</organism>
<dbReference type="PROSITE" id="PS50011">
    <property type="entry name" value="PROTEIN_KINASE_DOM"/>
    <property type="match status" value="1"/>
</dbReference>
<feature type="region of interest" description="Disordered" evidence="2">
    <location>
        <begin position="1246"/>
        <end position="1269"/>
    </location>
</feature>
<dbReference type="InterPro" id="IPR003018">
    <property type="entry name" value="GAF"/>
</dbReference>
<feature type="compositionally biased region" description="Basic and acidic residues" evidence="2">
    <location>
        <begin position="1616"/>
        <end position="1627"/>
    </location>
</feature>
<dbReference type="FunFam" id="3.30.70.270:FF:000001">
    <property type="entry name" value="Diguanylate cyclase domain protein"/>
    <property type="match status" value="1"/>
</dbReference>
<evidence type="ECO:0000259" key="3">
    <source>
        <dbReference type="PROSITE" id="PS50011"/>
    </source>
</evidence>
<dbReference type="GO" id="GO:0016020">
    <property type="term" value="C:membrane"/>
    <property type="evidence" value="ECO:0007669"/>
    <property type="project" value="UniProtKB-SubCell"/>
</dbReference>
<dbReference type="SUPFAM" id="SSF52540">
    <property type="entry name" value="P-loop containing nucleoside triphosphate hydrolases"/>
    <property type="match status" value="1"/>
</dbReference>
<evidence type="ECO:0000256" key="1">
    <source>
        <dbReference type="ARBA" id="ARBA00004167"/>
    </source>
</evidence>
<dbReference type="InterPro" id="IPR053159">
    <property type="entry name" value="Hybrid_Histidine_Kinase"/>
</dbReference>
<gene>
    <name evidence="5" type="ORF">Val02_59470</name>
</gene>
<dbReference type="NCBIfam" id="TIGR00254">
    <property type="entry name" value="GGDEF"/>
    <property type="match status" value="1"/>
</dbReference>
<keyword evidence="5" id="KW-0808">Transferase</keyword>
<dbReference type="SMART" id="SM00065">
    <property type="entry name" value="GAF"/>
    <property type="match status" value="1"/>
</dbReference>
<protein>
    <submittedName>
        <fullName evidence="5">Serine/threonine protein kinase</fullName>
    </submittedName>
</protein>
<dbReference type="PANTHER" id="PTHR43642:SF1">
    <property type="entry name" value="HYBRID SIGNAL TRANSDUCTION HISTIDINE KINASE G"/>
    <property type="match status" value="1"/>
</dbReference>
<dbReference type="SMART" id="SM00220">
    <property type="entry name" value="S_TKc"/>
    <property type="match status" value="1"/>
</dbReference>
<feature type="domain" description="GGDEF" evidence="4">
    <location>
        <begin position="1493"/>
        <end position="1628"/>
    </location>
</feature>
<feature type="compositionally biased region" description="Low complexity" evidence="2">
    <location>
        <begin position="1260"/>
        <end position="1269"/>
    </location>
</feature>
<feature type="compositionally biased region" description="Gly residues" evidence="2">
    <location>
        <begin position="1247"/>
        <end position="1259"/>
    </location>
</feature>
<comment type="subcellular location">
    <subcellularLocation>
        <location evidence="1">Membrane</location>
        <topology evidence="1">Single-pass membrane protein</topology>
    </subcellularLocation>
</comment>
<dbReference type="InterPro" id="IPR000719">
    <property type="entry name" value="Prot_kinase_dom"/>
</dbReference>
<dbReference type="GO" id="GO:0005524">
    <property type="term" value="F:ATP binding"/>
    <property type="evidence" value="ECO:0007669"/>
    <property type="project" value="InterPro"/>
</dbReference>
<dbReference type="Gene3D" id="1.10.510.10">
    <property type="entry name" value="Transferase(Phosphotransferase) domain 1"/>
    <property type="match status" value="1"/>
</dbReference>
<evidence type="ECO:0000313" key="5">
    <source>
        <dbReference type="EMBL" id="GIJ49061.1"/>
    </source>
</evidence>